<keyword evidence="9 10" id="KW-0472">Membrane</keyword>
<dbReference type="Pfam" id="PF01032">
    <property type="entry name" value="FecCD"/>
    <property type="match status" value="1"/>
</dbReference>
<dbReference type="SMART" id="SM00382">
    <property type="entry name" value="AAA"/>
    <property type="match status" value="1"/>
</dbReference>
<dbReference type="PANTHER" id="PTHR30472:SF70">
    <property type="entry name" value="MOLYBDATE IMPORT SYSTEM PERMEASE PROTEIN MOLB"/>
    <property type="match status" value="1"/>
</dbReference>
<evidence type="ECO:0000256" key="9">
    <source>
        <dbReference type="ARBA" id="ARBA00023136"/>
    </source>
</evidence>
<evidence type="ECO:0000256" key="6">
    <source>
        <dbReference type="ARBA" id="ARBA00022741"/>
    </source>
</evidence>
<dbReference type="EMBL" id="JBDLNV010000001">
    <property type="protein sequence ID" value="MFM1722207.1"/>
    <property type="molecule type" value="Genomic_DNA"/>
</dbReference>
<dbReference type="PROSITE" id="PS00211">
    <property type="entry name" value="ABC_TRANSPORTER_1"/>
    <property type="match status" value="1"/>
</dbReference>
<dbReference type="InterPro" id="IPR003439">
    <property type="entry name" value="ABC_transporter-like_ATP-bd"/>
</dbReference>
<accession>A0ABW9FAF9</accession>
<dbReference type="CDD" id="cd06550">
    <property type="entry name" value="TM_ABC_iron-siderophores_like"/>
    <property type="match status" value="1"/>
</dbReference>
<dbReference type="Gene3D" id="3.40.50.300">
    <property type="entry name" value="P-loop containing nucleotide triphosphate hydrolases"/>
    <property type="match status" value="1"/>
</dbReference>
<evidence type="ECO:0000313" key="12">
    <source>
        <dbReference type="EMBL" id="MFM1722207.1"/>
    </source>
</evidence>
<organism evidence="12 13">
    <name type="scientific">Rhodococcus parequi</name>
    <dbReference type="NCBI Taxonomy" id="3137122"/>
    <lineage>
        <taxon>Bacteria</taxon>
        <taxon>Bacillati</taxon>
        <taxon>Actinomycetota</taxon>
        <taxon>Actinomycetes</taxon>
        <taxon>Mycobacteriales</taxon>
        <taxon>Nocardiaceae</taxon>
        <taxon>Rhodococcus</taxon>
    </lineage>
</organism>
<comment type="similarity">
    <text evidence="2">Belongs to the binding-protein-dependent transport system permease family. FecCD subfamily.</text>
</comment>
<keyword evidence="4" id="KW-1003">Cell membrane</keyword>
<keyword evidence="5 10" id="KW-0812">Transmembrane</keyword>
<sequence>MLETATEQRARRSSRIVVPVILAVGIVAVGLISLSVGRYTVPVNEVARILINEVIALPRTWTDAESNVVLGVRLPRVLLGMLVGGGLALGGAALQAAFRNPLVSPQILGVSSGASFGGVLALMFGLGSTFLVGGAFLFGLAALGMVLLIGRTRSGGAILMIVLGGVVTSAFFSALVSFITYVADPYSTLPSIVFWLMGSLATADMTKVLIAAVPILAGSAVIVGLRWRINILSLGDDDAASLGVNPGRLRAVLLTMVALMTAGAVAVSGVIGWVGLVVPHIARLWVGPDHRISMPTTFVLGAAYLTIIDTLSRTVSSGEIPLGILTAIIGARCSFCCSGIRVDRPSSMLDSSARLELRDAGFHYPRRDWVFRHATLRIDGGITSILGPNGQGKTTLLRCIAGLTPLREGRVERNTAIGYVPQAGLSSFAYSVFDMVLMGRAKKVSAFAVPGKADIARTREVLDRVGIADLASRSFAELSGGQRQLVLIARALASDAEFMILDEPVSALDLRNQARVLVLLRDLAADGMGVLLTTHHPDHALHLGGCAIVMRSPADIRLGSVADLVTDDMLTELYGIDVVSATIDDRGAPRTVLYTRYDTFTAAERAATLQKASR</sequence>
<evidence type="ECO:0000256" key="5">
    <source>
        <dbReference type="ARBA" id="ARBA00022692"/>
    </source>
</evidence>
<keyword evidence="3" id="KW-0813">Transport</keyword>
<dbReference type="Proteomes" id="UP001629745">
    <property type="component" value="Unassembled WGS sequence"/>
</dbReference>
<evidence type="ECO:0000313" key="13">
    <source>
        <dbReference type="Proteomes" id="UP001629745"/>
    </source>
</evidence>
<dbReference type="InterPro" id="IPR027417">
    <property type="entry name" value="P-loop_NTPase"/>
</dbReference>
<proteinExistence type="inferred from homology"/>
<dbReference type="InterPro" id="IPR037294">
    <property type="entry name" value="ABC_BtuC-like"/>
</dbReference>
<evidence type="ECO:0000256" key="7">
    <source>
        <dbReference type="ARBA" id="ARBA00022840"/>
    </source>
</evidence>
<keyword evidence="7" id="KW-0067">ATP-binding</keyword>
<dbReference type="InterPro" id="IPR000522">
    <property type="entry name" value="ABC_transptr_permease_BtuC"/>
</dbReference>
<evidence type="ECO:0000256" key="8">
    <source>
        <dbReference type="ARBA" id="ARBA00022989"/>
    </source>
</evidence>
<protein>
    <submittedName>
        <fullName evidence="12">Iron chelate uptake ABC transporter family permease subunit</fullName>
    </submittedName>
</protein>
<feature type="transmembrane region" description="Helical" evidence="10">
    <location>
        <begin position="208"/>
        <end position="229"/>
    </location>
</feature>
<keyword evidence="6" id="KW-0547">Nucleotide-binding</keyword>
<comment type="caution">
    <text evidence="12">The sequence shown here is derived from an EMBL/GenBank/DDBJ whole genome shotgun (WGS) entry which is preliminary data.</text>
</comment>
<keyword evidence="8 10" id="KW-1133">Transmembrane helix</keyword>
<keyword evidence="13" id="KW-1185">Reference proteome</keyword>
<feature type="transmembrane region" description="Helical" evidence="10">
    <location>
        <begin position="130"/>
        <end position="150"/>
    </location>
</feature>
<dbReference type="SUPFAM" id="SSF81345">
    <property type="entry name" value="ABC transporter involved in vitamin B12 uptake, BtuC"/>
    <property type="match status" value="1"/>
</dbReference>
<evidence type="ECO:0000256" key="1">
    <source>
        <dbReference type="ARBA" id="ARBA00004651"/>
    </source>
</evidence>
<dbReference type="PANTHER" id="PTHR30472">
    <property type="entry name" value="FERRIC ENTEROBACTIN TRANSPORT SYSTEM PERMEASE PROTEIN"/>
    <property type="match status" value="1"/>
</dbReference>
<reference evidence="12 13" key="1">
    <citation type="submission" date="2023-11" db="EMBL/GenBank/DDBJ databases">
        <authorList>
            <person name="Val-Calvo J."/>
            <person name="Scortti M."/>
            <person name="Vazquez-Boland J."/>
        </authorList>
    </citation>
    <scope>NUCLEOTIDE SEQUENCE [LARGE SCALE GENOMIC DNA]</scope>
    <source>
        <strain evidence="12 13">PAM 2766</strain>
    </source>
</reference>
<feature type="transmembrane region" description="Helical" evidence="10">
    <location>
        <begin position="157"/>
        <end position="179"/>
    </location>
</feature>
<dbReference type="Pfam" id="PF00005">
    <property type="entry name" value="ABC_tran"/>
    <property type="match status" value="1"/>
</dbReference>
<dbReference type="PROSITE" id="PS50893">
    <property type="entry name" value="ABC_TRANSPORTER_2"/>
    <property type="match status" value="1"/>
</dbReference>
<dbReference type="SUPFAM" id="SSF52540">
    <property type="entry name" value="P-loop containing nucleoside triphosphate hydrolases"/>
    <property type="match status" value="1"/>
</dbReference>
<evidence type="ECO:0000256" key="4">
    <source>
        <dbReference type="ARBA" id="ARBA00022475"/>
    </source>
</evidence>
<feature type="transmembrane region" description="Helical" evidence="10">
    <location>
        <begin position="16"/>
        <end position="36"/>
    </location>
</feature>
<dbReference type="InterPro" id="IPR003593">
    <property type="entry name" value="AAA+_ATPase"/>
</dbReference>
<gene>
    <name evidence="12" type="ORF">ABEU20_000760</name>
</gene>
<feature type="domain" description="ABC transporter" evidence="11">
    <location>
        <begin position="355"/>
        <end position="577"/>
    </location>
</feature>
<evidence type="ECO:0000259" key="11">
    <source>
        <dbReference type="PROSITE" id="PS50893"/>
    </source>
</evidence>
<comment type="subcellular location">
    <subcellularLocation>
        <location evidence="1">Cell membrane</location>
        <topology evidence="1">Multi-pass membrane protein</topology>
    </subcellularLocation>
</comment>
<feature type="transmembrane region" description="Helical" evidence="10">
    <location>
        <begin position="77"/>
        <end position="98"/>
    </location>
</feature>
<name>A0ABW9FAF9_9NOCA</name>
<evidence type="ECO:0000256" key="10">
    <source>
        <dbReference type="SAM" id="Phobius"/>
    </source>
</evidence>
<dbReference type="Gene3D" id="1.10.3470.10">
    <property type="entry name" value="ABC transporter involved in vitamin B12 uptake, BtuC"/>
    <property type="match status" value="1"/>
</dbReference>
<dbReference type="InterPro" id="IPR017871">
    <property type="entry name" value="ABC_transporter-like_CS"/>
</dbReference>
<evidence type="ECO:0000256" key="2">
    <source>
        <dbReference type="ARBA" id="ARBA00007935"/>
    </source>
</evidence>
<evidence type="ECO:0000256" key="3">
    <source>
        <dbReference type="ARBA" id="ARBA00022448"/>
    </source>
</evidence>
<feature type="transmembrane region" description="Helical" evidence="10">
    <location>
        <begin position="249"/>
        <end position="278"/>
    </location>
</feature>